<dbReference type="AlphaFoldDB" id="A0A6C0LNN4"/>
<organism evidence="2">
    <name type="scientific">viral metagenome</name>
    <dbReference type="NCBI Taxonomy" id="1070528"/>
    <lineage>
        <taxon>unclassified sequences</taxon>
        <taxon>metagenomes</taxon>
        <taxon>organismal metagenomes</taxon>
    </lineage>
</organism>
<sequence length="211" mass="23443">MAGMESEAFFQEKVYLTPLDLRSEITSIDVILLAKLKARLEQKCSTHGYVLPGTLEILTRSAGSVDSGRFSGDWAFLVKAKGRVLHPPEGTEVEVEVLKSNKMGIYAVYENAIRLMVPRDLHLGDDDFDQLKVGDRIRVEIQKSRFQLKDPFIVSVGIFRGLSGSTGGPRLEVSPPAETLATKDTEETPQAEDDEEEEEEEEAAEEEEDGQ</sequence>
<protein>
    <submittedName>
        <fullName evidence="2">Uncharacterized protein</fullName>
    </submittedName>
</protein>
<evidence type="ECO:0000256" key="1">
    <source>
        <dbReference type="SAM" id="MobiDB-lite"/>
    </source>
</evidence>
<evidence type="ECO:0000313" key="2">
    <source>
        <dbReference type="EMBL" id="QHU32177.1"/>
    </source>
</evidence>
<proteinExistence type="predicted"/>
<feature type="region of interest" description="Disordered" evidence="1">
    <location>
        <begin position="165"/>
        <end position="211"/>
    </location>
</feature>
<accession>A0A6C0LNN4</accession>
<feature type="compositionally biased region" description="Acidic residues" evidence="1">
    <location>
        <begin position="187"/>
        <end position="211"/>
    </location>
</feature>
<dbReference type="EMBL" id="MN740536">
    <property type="protein sequence ID" value="QHU32177.1"/>
    <property type="molecule type" value="Genomic_DNA"/>
</dbReference>
<name>A0A6C0LNN4_9ZZZZ</name>
<reference evidence="2" key="1">
    <citation type="journal article" date="2020" name="Nature">
        <title>Giant virus diversity and host interactions through global metagenomics.</title>
        <authorList>
            <person name="Schulz F."/>
            <person name="Roux S."/>
            <person name="Paez-Espino D."/>
            <person name="Jungbluth S."/>
            <person name="Walsh D.A."/>
            <person name="Denef V.J."/>
            <person name="McMahon K.D."/>
            <person name="Konstantinidis K.T."/>
            <person name="Eloe-Fadrosh E.A."/>
            <person name="Kyrpides N.C."/>
            <person name="Woyke T."/>
        </authorList>
    </citation>
    <scope>NUCLEOTIDE SEQUENCE</scope>
    <source>
        <strain evidence="2">GVMAG-M-3300027963-9</strain>
    </source>
</reference>